<sequence>MSVAGLTRCPTIYEADLPTVSYEDAPTPQIAHERLKQARLQGAIAMGAHGPEILSYELAHTALRDPRLCPPPGLGLEAQGITSGPLWDRVTASLLSINGVDHARLRRLVSKAFTPRAVGRLDTTIVDVINQLIDPLMAGGRSEIVGDIARPYPVPIICELLGAPSQDWQLFSAWADEFFKTFSWNVAEHQPEILKAWGELDDYVDAMVAERRTSPTDDLITELIRAEDDGDHLNMDELRMLAGGILMAGTDTTRNQVAAAVDALCEHPDQWQLLADQPELAMKAVEELMRFYPVVFGAMRMTTEDVEYEGVVIPADTFVMVNTASANRDNTVYDDPDRLDITREGAAPMQTFGAGAHYCLGANLARREMAEALVVMARRMRNLRRTGPAPWKPIVGICGPAALPVEFDAA</sequence>
<evidence type="ECO:0000256" key="11">
    <source>
        <dbReference type="ARBA" id="ARBA00023166"/>
    </source>
</evidence>
<reference evidence="20" key="1">
    <citation type="submission" date="2018-05" db="EMBL/GenBank/DDBJ databases">
        <authorList>
            <person name="Deangelis K."/>
            <person name="Huntemann M."/>
            <person name="Clum A."/>
            <person name="Pillay M."/>
            <person name="Palaniappan K."/>
            <person name="Varghese N."/>
            <person name="Mikhailova N."/>
            <person name="Stamatis D."/>
            <person name="Reddy T."/>
            <person name="Daum C."/>
            <person name="Shapiro N."/>
            <person name="Ivanova N."/>
            <person name="Kyrpides N."/>
            <person name="Woyke T."/>
        </authorList>
    </citation>
    <scope>NUCLEOTIDE SEQUENCE [LARGE SCALE GENOMIC DNA]</scope>
    <source>
        <strain evidence="20">GAS496</strain>
    </source>
</reference>
<comment type="caution">
    <text evidence="19">The sequence shown here is derived from an EMBL/GenBank/DDBJ whole genome shotgun (WGS) entry which is preliminary data.</text>
</comment>
<dbReference type="Gene3D" id="1.10.630.10">
    <property type="entry name" value="Cytochrome P450"/>
    <property type="match status" value="1"/>
</dbReference>
<comment type="similarity">
    <text evidence="2 18">Belongs to the cytochrome P450 family.</text>
</comment>
<dbReference type="InterPro" id="IPR001128">
    <property type="entry name" value="Cyt_P450"/>
</dbReference>
<dbReference type="Pfam" id="PF00067">
    <property type="entry name" value="p450"/>
    <property type="match status" value="1"/>
</dbReference>
<dbReference type="PROSITE" id="PS00086">
    <property type="entry name" value="CYTOCHROME_P450"/>
    <property type="match status" value="1"/>
</dbReference>
<organism evidence="19 20">
    <name type="scientific">Mycolicibacterium moriokaense</name>
    <dbReference type="NCBI Taxonomy" id="39691"/>
    <lineage>
        <taxon>Bacteria</taxon>
        <taxon>Bacillati</taxon>
        <taxon>Actinomycetota</taxon>
        <taxon>Actinomycetes</taxon>
        <taxon>Mycobacteriales</taxon>
        <taxon>Mycobacteriaceae</taxon>
        <taxon>Mycolicibacterium</taxon>
    </lineage>
</organism>
<dbReference type="Proteomes" id="UP000247781">
    <property type="component" value="Unassembled WGS sequence"/>
</dbReference>
<evidence type="ECO:0000256" key="13">
    <source>
        <dbReference type="ARBA" id="ARBA00049645"/>
    </source>
</evidence>
<evidence type="ECO:0000256" key="7">
    <source>
        <dbReference type="ARBA" id="ARBA00023002"/>
    </source>
</evidence>
<keyword evidence="4 18" id="KW-0349">Heme</keyword>
<keyword evidence="3" id="KW-0153">Cholesterol metabolism</keyword>
<dbReference type="GO" id="GO:0036199">
    <property type="term" value="F:cholest-4-en-3-one 26-monooxygenase activity"/>
    <property type="evidence" value="ECO:0007669"/>
    <property type="project" value="TreeGrafter"/>
</dbReference>
<keyword evidence="11" id="KW-1207">Sterol metabolism</keyword>
<evidence type="ECO:0000256" key="17">
    <source>
        <dbReference type="ARBA" id="ARBA00083909"/>
    </source>
</evidence>
<comment type="cofactor">
    <cofactor evidence="1">
        <name>heme</name>
        <dbReference type="ChEBI" id="CHEBI:30413"/>
    </cofactor>
</comment>
<dbReference type="GO" id="GO:0020037">
    <property type="term" value="F:heme binding"/>
    <property type="evidence" value="ECO:0007669"/>
    <property type="project" value="InterPro"/>
</dbReference>
<keyword evidence="20" id="KW-1185">Reference proteome</keyword>
<keyword evidence="5 18" id="KW-0479">Metal-binding</keyword>
<evidence type="ECO:0000256" key="4">
    <source>
        <dbReference type="ARBA" id="ARBA00022617"/>
    </source>
</evidence>
<dbReference type="PANTHER" id="PTHR46696:SF4">
    <property type="entry name" value="BIOTIN BIOSYNTHESIS CYTOCHROME P450"/>
    <property type="match status" value="1"/>
</dbReference>
<dbReference type="FunFam" id="1.10.630.10:FF:000018">
    <property type="entry name" value="Cytochrome P450 monooxygenase"/>
    <property type="match status" value="1"/>
</dbReference>
<dbReference type="OrthoDB" id="3455208at2"/>
<keyword evidence="9 18" id="KW-0503">Monooxygenase</keyword>
<proteinExistence type="inferred from homology"/>
<evidence type="ECO:0000256" key="14">
    <source>
        <dbReference type="ARBA" id="ARBA00070775"/>
    </source>
</evidence>
<comment type="pathway">
    <text evidence="13">Steroid metabolism; cholesterol degradation.</text>
</comment>
<evidence type="ECO:0000256" key="16">
    <source>
        <dbReference type="ARBA" id="ARBA00082981"/>
    </source>
</evidence>
<dbReference type="InterPro" id="IPR017972">
    <property type="entry name" value="Cyt_P450_CS"/>
</dbReference>
<keyword evidence="12" id="KW-0753">Steroid metabolism</keyword>
<keyword evidence="10" id="KW-0443">Lipid metabolism</keyword>
<dbReference type="GO" id="GO:0006707">
    <property type="term" value="P:cholesterol catabolic process"/>
    <property type="evidence" value="ECO:0007669"/>
    <property type="project" value="TreeGrafter"/>
</dbReference>
<evidence type="ECO:0000256" key="9">
    <source>
        <dbReference type="ARBA" id="ARBA00023033"/>
    </source>
</evidence>
<evidence type="ECO:0000256" key="10">
    <source>
        <dbReference type="ARBA" id="ARBA00023098"/>
    </source>
</evidence>
<reference evidence="19 20" key="2">
    <citation type="submission" date="2018-06" db="EMBL/GenBank/DDBJ databases">
        <title>Sequencing of bacterial isolates from soil warming experiment in Harvard Forest, Massachusetts, USA.</title>
        <authorList>
            <person name="Deangelis K.PhD."/>
        </authorList>
    </citation>
    <scope>NUCLEOTIDE SEQUENCE [LARGE SCALE GENOMIC DNA]</scope>
    <source>
        <strain evidence="19 20">GAS496</strain>
    </source>
</reference>
<dbReference type="PANTHER" id="PTHR46696">
    <property type="entry name" value="P450, PUTATIVE (EUROFUNG)-RELATED"/>
    <property type="match status" value="1"/>
</dbReference>
<keyword evidence="8 18" id="KW-0408">Iron</keyword>
<dbReference type="GO" id="GO:0005506">
    <property type="term" value="F:iron ion binding"/>
    <property type="evidence" value="ECO:0007669"/>
    <property type="project" value="InterPro"/>
</dbReference>
<dbReference type="PRINTS" id="PR00359">
    <property type="entry name" value="BP450"/>
</dbReference>
<evidence type="ECO:0000256" key="3">
    <source>
        <dbReference type="ARBA" id="ARBA00022548"/>
    </source>
</evidence>
<evidence type="ECO:0000256" key="5">
    <source>
        <dbReference type="ARBA" id="ARBA00022723"/>
    </source>
</evidence>
<protein>
    <recommendedName>
        <fullName evidence="14">Steroid C26-monooxygenase</fullName>
    </recommendedName>
    <alternativeName>
        <fullName evidence="15">Cholest-4-en-3-one C26-monooxygenase</fullName>
    </alternativeName>
    <alternativeName>
        <fullName evidence="17">Cholesterol C26-monooxygenase</fullName>
    </alternativeName>
    <alternativeName>
        <fullName evidence="16">Steroid C27-monooxygenase</fullName>
    </alternativeName>
</protein>
<evidence type="ECO:0000256" key="1">
    <source>
        <dbReference type="ARBA" id="ARBA00001971"/>
    </source>
</evidence>
<evidence type="ECO:0000313" key="20">
    <source>
        <dbReference type="Proteomes" id="UP000247781"/>
    </source>
</evidence>
<keyword evidence="6" id="KW-0442">Lipid degradation</keyword>
<gene>
    <name evidence="19" type="ORF">C8E89_11057</name>
</gene>
<evidence type="ECO:0000256" key="18">
    <source>
        <dbReference type="RuleBase" id="RU000461"/>
    </source>
</evidence>
<evidence type="ECO:0000256" key="2">
    <source>
        <dbReference type="ARBA" id="ARBA00010617"/>
    </source>
</evidence>
<evidence type="ECO:0000256" key="6">
    <source>
        <dbReference type="ARBA" id="ARBA00022963"/>
    </source>
</evidence>
<dbReference type="SUPFAM" id="SSF48264">
    <property type="entry name" value="Cytochrome P450"/>
    <property type="match status" value="1"/>
</dbReference>
<dbReference type="InterPro" id="IPR002397">
    <property type="entry name" value="Cyt_P450_B"/>
</dbReference>
<keyword evidence="7 18" id="KW-0560">Oxidoreductase</keyword>
<dbReference type="GO" id="GO:0008395">
    <property type="term" value="F:steroid hydroxylase activity"/>
    <property type="evidence" value="ECO:0007669"/>
    <property type="project" value="TreeGrafter"/>
</dbReference>
<dbReference type="InterPro" id="IPR036396">
    <property type="entry name" value="Cyt_P450_sf"/>
</dbReference>
<evidence type="ECO:0000256" key="8">
    <source>
        <dbReference type="ARBA" id="ARBA00023004"/>
    </source>
</evidence>
<accession>A0A318HI96</accession>
<dbReference type="RefSeq" id="WP_110317044.1">
    <property type="nucleotide sequence ID" value="NZ_QJJU01000010.1"/>
</dbReference>
<name>A0A318HI96_9MYCO</name>
<evidence type="ECO:0000313" key="19">
    <source>
        <dbReference type="EMBL" id="PXX07671.1"/>
    </source>
</evidence>
<evidence type="ECO:0000256" key="12">
    <source>
        <dbReference type="ARBA" id="ARBA00023221"/>
    </source>
</evidence>
<dbReference type="EMBL" id="QJJU01000010">
    <property type="protein sequence ID" value="PXX07671.1"/>
    <property type="molecule type" value="Genomic_DNA"/>
</dbReference>
<evidence type="ECO:0000256" key="15">
    <source>
        <dbReference type="ARBA" id="ARBA00079588"/>
    </source>
</evidence>
<dbReference type="AlphaFoldDB" id="A0A318HI96"/>
<dbReference type="PRINTS" id="PR00385">
    <property type="entry name" value="P450"/>
</dbReference>